<dbReference type="InterPro" id="IPR003131">
    <property type="entry name" value="T1-type_BTB"/>
</dbReference>
<reference evidence="2" key="1">
    <citation type="submission" date="2020-01" db="EMBL/GenBank/DDBJ databases">
        <title>Development of genomics and gene disruption for Polysphondylium violaceum indicates a role for the polyketide synthase stlB in stalk morphogenesis.</title>
        <authorList>
            <person name="Narita B."/>
            <person name="Kawabe Y."/>
            <person name="Kin K."/>
            <person name="Saito T."/>
            <person name="Gibbs R."/>
            <person name="Kuspa A."/>
            <person name="Muzny D."/>
            <person name="Queller D."/>
            <person name="Richards S."/>
            <person name="Strassman J."/>
            <person name="Sucgang R."/>
            <person name="Worley K."/>
            <person name="Schaap P."/>
        </authorList>
    </citation>
    <scope>NUCLEOTIDE SEQUENCE</scope>
    <source>
        <strain evidence="2">QSvi11</strain>
    </source>
</reference>
<evidence type="ECO:0000259" key="1">
    <source>
        <dbReference type="Pfam" id="PF02214"/>
    </source>
</evidence>
<name>A0A8J4UXR1_9MYCE</name>
<dbReference type="EMBL" id="AJWJ01000391">
    <property type="protein sequence ID" value="KAF2071295.1"/>
    <property type="molecule type" value="Genomic_DNA"/>
</dbReference>
<accession>A0A8J4UXR1</accession>
<sequence>MFNLQLFKTSRNPTLGMKTTLLIILINGHFGSLQQDITELLKRKDVLLDVTKVIDVSVIPDPITLNIGGFKHQTTKATLTKIPNSFFDLMLSGEIDIKPMTNKPNTYFIER</sequence>
<feature type="domain" description="Potassium channel tetramerisation-type BTB" evidence="1">
    <location>
        <begin position="63"/>
        <end position="111"/>
    </location>
</feature>
<proteinExistence type="predicted"/>
<dbReference type="OrthoDB" id="17814at2759"/>
<dbReference type="InterPro" id="IPR011333">
    <property type="entry name" value="SKP1/BTB/POZ_sf"/>
</dbReference>
<dbReference type="SUPFAM" id="SSF54695">
    <property type="entry name" value="POZ domain"/>
    <property type="match status" value="1"/>
</dbReference>
<dbReference type="Proteomes" id="UP000695562">
    <property type="component" value="Unassembled WGS sequence"/>
</dbReference>
<dbReference type="AlphaFoldDB" id="A0A8J4UXR1"/>
<protein>
    <recommendedName>
        <fullName evidence="1">Potassium channel tetramerisation-type BTB domain-containing protein</fullName>
    </recommendedName>
</protein>
<evidence type="ECO:0000313" key="2">
    <source>
        <dbReference type="EMBL" id="KAF2071295.1"/>
    </source>
</evidence>
<organism evidence="2 3">
    <name type="scientific">Polysphondylium violaceum</name>
    <dbReference type="NCBI Taxonomy" id="133409"/>
    <lineage>
        <taxon>Eukaryota</taxon>
        <taxon>Amoebozoa</taxon>
        <taxon>Evosea</taxon>
        <taxon>Eumycetozoa</taxon>
        <taxon>Dictyostelia</taxon>
        <taxon>Dictyosteliales</taxon>
        <taxon>Dictyosteliaceae</taxon>
        <taxon>Polysphondylium</taxon>
    </lineage>
</organism>
<gene>
    <name evidence="2" type="ORF">CYY_007384</name>
</gene>
<dbReference type="Pfam" id="PF02214">
    <property type="entry name" value="BTB_2"/>
    <property type="match status" value="1"/>
</dbReference>
<dbReference type="Gene3D" id="3.30.710.10">
    <property type="entry name" value="Potassium Channel Kv1.1, Chain A"/>
    <property type="match status" value="1"/>
</dbReference>
<dbReference type="GO" id="GO:0051260">
    <property type="term" value="P:protein homooligomerization"/>
    <property type="evidence" value="ECO:0007669"/>
    <property type="project" value="InterPro"/>
</dbReference>
<keyword evidence="3" id="KW-1185">Reference proteome</keyword>
<evidence type="ECO:0000313" key="3">
    <source>
        <dbReference type="Proteomes" id="UP000695562"/>
    </source>
</evidence>
<comment type="caution">
    <text evidence="2">The sequence shown here is derived from an EMBL/GenBank/DDBJ whole genome shotgun (WGS) entry which is preliminary data.</text>
</comment>